<proteinExistence type="predicted"/>
<dbReference type="Proteomes" id="UP000066737">
    <property type="component" value="Plasmid pSTJ003"/>
</dbReference>
<geneLocation type="plasmid" evidence="2">
    <name>pSTJ003</name>
</geneLocation>
<dbReference type="KEGG" id="hhb:Hhub_6105"/>
<dbReference type="InterPro" id="IPR055985">
    <property type="entry name" value="DUF7563"/>
</dbReference>
<dbReference type="AlphaFoldDB" id="A0A0U5H9R3"/>
<dbReference type="Pfam" id="PF24444">
    <property type="entry name" value="DUF7563"/>
    <property type="match status" value="1"/>
</dbReference>
<organism evidence="1 2">
    <name type="scientific">Halobacterium hubeiense</name>
    <dbReference type="NCBI Taxonomy" id="1407499"/>
    <lineage>
        <taxon>Archaea</taxon>
        <taxon>Methanobacteriati</taxon>
        <taxon>Methanobacteriota</taxon>
        <taxon>Stenosarchaea group</taxon>
        <taxon>Halobacteria</taxon>
        <taxon>Halobacteriales</taxon>
        <taxon>Halobacteriaceae</taxon>
        <taxon>Halobacterium</taxon>
    </lineage>
</organism>
<protein>
    <submittedName>
        <fullName evidence="1">Small CPxCG-related zinc finger protein</fullName>
    </submittedName>
</protein>
<dbReference type="EMBL" id="LN831305">
    <property type="protein sequence ID" value="CQH65351.1"/>
    <property type="molecule type" value="Genomic_DNA"/>
</dbReference>
<evidence type="ECO:0000313" key="1">
    <source>
        <dbReference type="EMBL" id="CQH65351.1"/>
    </source>
</evidence>
<gene>
    <name evidence="1" type="ORF">HHUB_6105</name>
</gene>
<evidence type="ECO:0000313" key="2">
    <source>
        <dbReference type="Proteomes" id="UP000066737"/>
    </source>
</evidence>
<reference evidence="2" key="1">
    <citation type="journal article" date="2016" name="Environ. Microbiol.">
        <title>The complete genome of a viable archaeum isolated from 123-million-year-old rock salt.</title>
        <authorList>
            <person name="Jaakkola S.T."/>
            <person name="Pfeiffer F."/>
            <person name="Ravantti J.J."/>
            <person name="Guo Q."/>
            <person name="Liu Y."/>
            <person name="Chen X."/>
            <person name="Ma H."/>
            <person name="Yang C."/>
            <person name="Oksanen H.M."/>
            <person name="Bamford D.H."/>
        </authorList>
    </citation>
    <scope>NUCLEOTIDE SEQUENCE</scope>
    <source>
        <strain evidence="2">JI20-1</strain>
        <plasmid evidence="2">Plasmid pSTJ003</plasmid>
    </source>
</reference>
<name>A0A0U5H9R3_9EURY</name>
<sequence>MPECQNCGSHVTDAYARVFTPDDVTSPRACPSCETVTRDRNGIREKRT</sequence>
<accession>A0A0U5H9R3</accession>
<keyword evidence="2" id="KW-1185">Reference proteome</keyword>